<name>A0A6M5YW34_9BACT</name>
<protein>
    <submittedName>
        <fullName evidence="1">Uncharacterized protein</fullName>
    </submittedName>
</protein>
<accession>A0A6M5YW34</accession>
<keyword evidence="2" id="KW-1185">Reference proteome</keyword>
<gene>
    <name evidence="1" type="ORF">FTUN_5718</name>
</gene>
<dbReference type="Proteomes" id="UP000503447">
    <property type="component" value="Chromosome"/>
</dbReference>
<evidence type="ECO:0000313" key="1">
    <source>
        <dbReference type="EMBL" id="QJW98138.1"/>
    </source>
</evidence>
<dbReference type="KEGG" id="ftj:FTUN_5718"/>
<proteinExistence type="predicted"/>
<evidence type="ECO:0000313" key="2">
    <source>
        <dbReference type="Proteomes" id="UP000503447"/>
    </source>
</evidence>
<organism evidence="1 2">
    <name type="scientific">Frigoriglobus tundricola</name>
    <dbReference type="NCBI Taxonomy" id="2774151"/>
    <lineage>
        <taxon>Bacteria</taxon>
        <taxon>Pseudomonadati</taxon>
        <taxon>Planctomycetota</taxon>
        <taxon>Planctomycetia</taxon>
        <taxon>Gemmatales</taxon>
        <taxon>Gemmataceae</taxon>
        <taxon>Frigoriglobus</taxon>
    </lineage>
</organism>
<dbReference type="EMBL" id="CP053452">
    <property type="protein sequence ID" value="QJW98138.1"/>
    <property type="molecule type" value="Genomic_DNA"/>
</dbReference>
<sequence>MPPEKGNVREELSVPVVDLTGADERDGLRSFLITHTGTKPTETSLRWSATIGPWWTGGSSCAAFFVHATL</sequence>
<dbReference type="AlphaFoldDB" id="A0A6M5YW34"/>
<reference evidence="2" key="1">
    <citation type="submission" date="2020-05" db="EMBL/GenBank/DDBJ databases">
        <title>Frigoriglobus tundricola gen. nov., sp. nov., a psychrotolerant cellulolytic planctomycete of the family Gemmataceae with two divergent copies of 16S rRNA gene.</title>
        <authorList>
            <person name="Kulichevskaya I.S."/>
            <person name="Ivanova A.A."/>
            <person name="Naumoff D.G."/>
            <person name="Beletsky A.V."/>
            <person name="Rijpstra W.I.C."/>
            <person name="Sinninghe Damste J.S."/>
            <person name="Mardanov A.V."/>
            <person name="Ravin N.V."/>
            <person name="Dedysh S.N."/>
        </authorList>
    </citation>
    <scope>NUCLEOTIDE SEQUENCE [LARGE SCALE GENOMIC DNA]</scope>
    <source>
        <strain evidence="2">PL17</strain>
    </source>
</reference>